<feature type="domain" description="Cyclic nucleotide-binding" evidence="4">
    <location>
        <begin position="21"/>
        <end position="120"/>
    </location>
</feature>
<dbReference type="InterPro" id="IPR018490">
    <property type="entry name" value="cNMP-bd_dom_sf"/>
</dbReference>
<dbReference type="GO" id="GO:0003677">
    <property type="term" value="F:DNA binding"/>
    <property type="evidence" value="ECO:0007669"/>
    <property type="project" value="UniProtKB-KW"/>
</dbReference>
<sequence length="232" mass="26166">MKTGDPLSSEVKTAIFSESMGFNDLPSDAYKSLAELADSRRFAKNAVIFRAGEPCRAFYLVGEGLVRISICSLTGKRLTYLLVRYGEPLNLVGPFTGEPRLTEAEAAEDSIILSIKREKFIPFAFAYPQVVINIIRILGQAVDSANTRILDMMEKKVEYRLMRALFTLYNKFGARLSFTSTELAELAGTTTESALRALSRLREKNIIETGRREIHIVRPEELSHPEIERLWI</sequence>
<dbReference type="SMART" id="SM00100">
    <property type="entry name" value="cNMP"/>
    <property type="match status" value="1"/>
</dbReference>
<evidence type="ECO:0000256" key="3">
    <source>
        <dbReference type="ARBA" id="ARBA00023163"/>
    </source>
</evidence>
<dbReference type="SMART" id="SM00419">
    <property type="entry name" value="HTH_CRP"/>
    <property type="match status" value="1"/>
</dbReference>
<dbReference type="KEGG" id="dmm:dnm_007530"/>
<dbReference type="RefSeq" id="WP_207681100.1">
    <property type="nucleotide sequence ID" value="NZ_CP061800.1"/>
</dbReference>
<dbReference type="GO" id="GO:0005829">
    <property type="term" value="C:cytosol"/>
    <property type="evidence" value="ECO:0007669"/>
    <property type="project" value="TreeGrafter"/>
</dbReference>
<dbReference type="InterPro" id="IPR050397">
    <property type="entry name" value="Env_Response_Regulators"/>
</dbReference>
<dbReference type="AlphaFoldDB" id="A0A975BG98"/>
<dbReference type="InterPro" id="IPR000595">
    <property type="entry name" value="cNMP-bd_dom"/>
</dbReference>
<dbReference type="InterPro" id="IPR014710">
    <property type="entry name" value="RmlC-like_jellyroll"/>
</dbReference>
<evidence type="ECO:0000256" key="1">
    <source>
        <dbReference type="ARBA" id="ARBA00023015"/>
    </source>
</evidence>
<dbReference type="PANTHER" id="PTHR24567:SF28">
    <property type="entry name" value="LISTERIOLYSIN REGULATORY PROTEIN"/>
    <property type="match status" value="1"/>
</dbReference>
<dbReference type="InterPro" id="IPR012318">
    <property type="entry name" value="HTH_CRP"/>
</dbReference>
<gene>
    <name evidence="6" type="ORF">dnm_007530</name>
</gene>
<dbReference type="SUPFAM" id="SSF51206">
    <property type="entry name" value="cAMP-binding domain-like"/>
    <property type="match status" value="1"/>
</dbReference>
<feature type="domain" description="HTH crp-type" evidence="5">
    <location>
        <begin position="155"/>
        <end position="220"/>
    </location>
</feature>
<name>A0A975BG98_9BACT</name>
<dbReference type="PANTHER" id="PTHR24567">
    <property type="entry name" value="CRP FAMILY TRANSCRIPTIONAL REGULATORY PROTEIN"/>
    <property type="match status" value="1"/>
</dbReference>
<dbReference type="InterPro" id="IPR036390">
    <property type="entry name" value="WH_DNA-bd_sf"/>
</dbReference>
<dbReference type="GO" id="GO:0003700">
    <property type="term" value="F:DNA-binding transcription factor activity"/>
    <property type="evidence" value="ECO:0007669"/>
    <property type="project" value="TreeGrafter"/>
</dbReference>
<keyword evidence="3" id="KW-0804">Transcription</keyword>
<dbReference type="PROSITE" id="PS51063">
    <property type="entry name" value="HTH_CRP_2"/>
    <property type="match status" value="1"/>
</dbReference>
<dbReference type="InterPro" id="IPR036388">
    <property type="entry name" value="WH-like_DNA-bd_sf"/>
</dbReference>
<dbReference type="CDD" id="cd00038">
    <property type="entry name" value="CAP_ED"/>
    <property type="match status" value="1"/>
</dbReference>
<dbReference type="Proteomes" id="UP000663722">
    <property type="component" value="Chromosome"/>
</dbReference>
<dbReference type="EMBL" id="CP061800">
    <property type="protein sequence ID" value="QTA84753.1"/>
    <property type="molecule type" value="Genomic_DNA"/>
</dbReference>
<evidence type="ECO:0000259" key="5">
    <source>
        <dbReference type="PROSITE" id="PS51063"/>
    </source>
</evidence>
<protein>
    <submittedName>
        <fullName evidence="6">Cyclic nucleotide-binding and HTH domains-containing protein</fullName>
    </submittedName>
</protein>
<evidence type="ECO:0000256" key="2">
    <source>
        <dbReference type="ARBA" id="ARBA00023125"/>
    </source>
</evidence>
<organism evidence="6 7">
    <name type="scientific">Desulfonema magnum</name>
    <dbReference type="NCBI Taxonomy" id="45655"/>
    <lineage>
        <taxon>Bacteria</taxon>
        <taxon>Pseudomonadati</taxon>
        <taxon>Thermodesulfobacteriota</taxon>
        <taxon>Desulfobacteria</taxon>
        <taxon>Desulfobacterales</taxon>
        <taxon>Desulfococcaceae</taxon>
        <taxon>Desulfonema</taxon>
    </lineage>
</organism>
<accession>A0A975BG98</accession>
<keyword evidence="1" id="KW-0805">Transcription regulation</keyword>
<dbReference type="SUPFAM" id="SSF46785">
    <property type="entry name" value="Winged helix' DNA-binding domain"/>
    <property type="match status" value="1"/>
</dbReference>
<reference evidence="6" key="1">
    <citation type="journal article" date="2021" name="Microb. Physiol.">
        <title>Proteogenomic Insights into the Physiology of Marine, Sulfate-Reducing, Filamentous Desulfonema limicola and Desulfonema magnum.</title>
        <authorList>
            <person name="Schnaars V."/>
            <person name="Wohlbrand L."/>
            <person name="Scheve S."/>
            <person name="Hinrichs C."/>
            <person name="Reinhardt R."/>
            <person name="Rabus R."/>
        </authorList>
    </citation>
    <scope>NUCLEOTIDE SEQUENCE</scope>
    <source>
        <strain evidence="6">4be13</strain>
    </source>
</reference>
<dbReference type="Pfam" id="PF00027">
    <property type="entry name" value="cNMP_binding"/>
    <property type="match status" value="1"/>
</dbReference>
<dbReference type="Gene3D" id="2.60.120.10">
    <property type="entry name" value="Jelly Rolls"/>
    <property type="match status" value="1"/>
</dbReference>
<proteinExistence type="predicted"/>
<evidence type="ECO:0000313" key="7">
    <source>
        <dbReference type="Proteomes" id="UP000663722"/>
    </source>
</evidence>
<keyword evidence="2" id="KW-0238">DNA-binding</keyword>
<dbReference type="Pfam" id="PF13545">
    <property type="entry name" value="HTH_Crp_2"/>
    <property type="match status" value="1"/>
</dbReference>
<evidence type="ECO:0000259" key="4">
    <source>
        <dbReference type="PROSITE" id="PS50042"/>
    </source>
</evidence>
<dbReference type="PROSITE" id="PS50042">
    <property type="entry name" value="CNMP_BINDING_3"/>
    <property type="match status" value="1"/>
</dbReference>
<evidence type="ECO:0000313" key="6">
    <source>
        <dbReference type="EMBL" id="QTA84753.1"/>
    </source>
</evidence>
<keyword evidence="7" id="KW-1185">Reference proteome</keyword>
<dbReference type="Gene3D" id="1.10.10.10">
    <property type="entry name" value="Winged helix-like DNA-binding domain superfamily/Winged helix DNA-binding domain"/>
    <property type="match status" value="1"/>
</dbReference>